<feature type="region of interest" description="Disordered" evidence="1">
    <location>
        <begin position="118"/>
        <end position="137"/>
    </location>
</feature>
<name>A0A1I6U1W3_9RHOB</name>
<evidence type="ECO:0000313" key="2">
    <source>
        <dbReference type="EMBL" id="SFS95412.1"/>
    </source>
</evidence>
<evidence type="ECO:0000313" key="3">
    <source>
        <dbReference type="Proteomes" id="UP000199392"/>
    </source>
</evidence>
<feature type="compositionally biased region" description="Basic residues" evidence="1">
    <location>
        <begin position="265"/>
        <end position="275"/>
    </location>
</feature>
<keyword evidence="3" id="KW-1185">Reference proteome</keyword>
<evidence type="ECO:0000256" key="1">
    <source>
        <dbReference type="SAM" id="MobiDB-lite"/>
    </source>
</evidence>
<feature type="compositionally biased region" description="Basic and acidic residues" evidence="1">
    <location>
        <begin position="242"/>
        <end position="258"/>
    </location>
</feature>
<protein>
    <submittedName>
        <fullName evidence="2">Uncharacterized protein</fullName>
    </submittedName>
</protein>
<dbReference type="Proteomes" id="UP000199392">
    <property type="component" value="Unassembled WGS sequence"/>
</dbReference>
<gene>
    <name evidence="2" type="ORF">SAMN04488050_10774</name>
</gene>
<reference evidence="3" key="1">
    <citation type="submission" date="2016-10" db="EMBL/GenBank/DDBJ databases">
        <authorList>
            <person name="Varghese N."/>
            <person name="Submissions S."/>
        </authorList>
    </citation>
    <scope>NUCLEOTIDE SEQUENCE [LARGE SCALE GENOMIC DNA]</scope>
    <source>
        <strain evidence="3">DSM 26894</strain>
    </source>
</reference>
<dbReference type="EMBL" id="FOZW01000007">
    <property type="protein sequence ID" value="SFS95412.1"/>
    <property type="molecule type" value="Genomic_DNA"/>
</dbReference>
<proteinExistence type="predicted"/>
<dbReference type="AlphaFoldDB" id="A0A1I6U1W3"/>
<feature type="compositionally biased region" description="Basic residues" evidence="1">
    <location>
        <begin position="289"/>
        <end position="305"/>
    </location>
</feature>
<organism evidence="2 3">
    <name type="scientific">Alloyangia pacifica</name>
    <dbReference type="NCBI Taxonomy" id="311180"/>
    <lineage>
        <taxon>Bacteria</taxon>
        <taxon>Pseudomonadati</taxon>
        <taxon>Pseudomonadota</taxon>
        <taxon>Alphaproteobacteria</taxon>
        <taxon>Rhodobacterales</taxon>
        <taxon>Roseobacteraceae</taxon>
        <taxon>Alloyangia</taxon>
    </lineage>
</organism>
<accession>A0A1I6U1W3</accession>
<dbReference type="STRING" id="311180.SAMN04488050_10774"/>
<feature type="region of interest" description="Disordered" evidence="1">
    <location>
        <begin position="241"/>
        <end position="305"/>
    </location>
</feature>
<sequence length="305" mass="33055">MDLSGLRNRQSVLLRWPAGKSPGNRAFIARGLVRFRHRSLGKDGGKSLTTPVDQTRSKPESLVTIATAAQEQEQQPLSRRSCTIHATTRRRVSGACNFFRNFPEDGVSVAGEHLQGSAPCDSEGREPAAAQAGIAGPPPALCNSRRCRKPGQRALWPGKAGGAVHGGLPMRRPDAILRMAASRLAQHRRVVCQPDGGAEPAQKTLGIAADVGADDHHRRLTRVADLVAEFGPLAGSHALTGARKEDAEPLLRPLRADLVDSGTRPRARRKRKRKTPPSPSGETSGKPLIGRRRGRRLMEKRRRVT</sequence>